<evidence type="ECO:0000313" key="2">
    <source>
        <dbReference type="Proteomes" id="UP000193738"/>
    </source>
</evidence>
<dbReference type="AlphaFoldDB" id="A0A1X1V8J0"/>
<dbReference type="STRING" id="1777.AWC07_13640"/>
<organism evidence="1 2">
    <name type="scientific">Mycobacterium gastri</name>
    <dbReference type="NCBI Taxonomy" id="1777"/>
    <lineage>
        <taxon>Bacteria</taxon>
        <taxon>Bacillati</taxon>
        <taxon>Actinomycetota</taxon>
        <taxon>Actinomycetes</taxon>
        <taxon>Mycobacteriales</taxon>
        <taxon>Mycobacteriaceae</taxon>
        <taxon>Mycobacterium</taxon>
    </lineage>
</organism>
<name>A0A1X1V8J0_MYCGS</name>
<proteinExistence type="predicted"/>
<gene>
    <name evidence="1" type="ORF">AWC07_13640</name>
</gene>
<accession>A0A1X1V8J0</accession>
<keyword evidence="2" id="KW-1185">Reference proteome</keyword>
<protein>
    <submittedName>
        <fullName evidence="1">Uncharacterized protein</fullName>
    </submittedName>
</protein>
<sequence>MIARLLEATELHGLDPARNPNLWWCSSAQKLLDEGFVFEKDDEDGEAEEHYSVILGYPPTLEDAKRFVAAFTKERRPGQ</sequence>
<dbReference type="EMBL" id="LQOX01000124">
    <property type="protein sequence ID" value="ORV65381.1"/>
    <property type="molecule type" value="Genomic_DNA"/>
</dbReference>
<comment type="caution">
    <text evidence="1">The sequence shown here is derived from an EMBL/GenBank/DDBJ whole genome shotgun (WGS) entry which is preliminary data.</text>
</comment>
<evidence type="ECO:0000313" key="1">
    <source>
        <dbReference type="EMBL" id="ORV65381.1"/>
    </source>
</evidence>
<dbReference type="Proteomes" id="UP000193738">
    <property type="component" value="Unassembled WGS sequence"/>
</dbReference>
<reference evidence="1 2" key="1">
    <citation type="submission" date="2016-01" db="EMBL/GenBank/DDBJ databases">
        <title>The new phylogeny of the genus Mycobacterium.</title>
        <authorList>
            <person name="Tarcisio F."/>
            <person name="Conor M."/>
            <person name="Antonella G."/>
            <person name="Elisabetta G."/>
            <person name="Giulia F.S."/>
            <person name="Sara T."/>
            <person name="Anna F."/>
            <person name="Clotilde B."/>
            <person name="Roberto B."/>
            <person name="Veronica D.S."/>
            <person name="Fabio R."/>
            <person name="Monica P."/>
            <person name="Olivier J."/>
            <person name="Enrico T."/>
            <person name="Nicola S."/>
        </authorList>
    </citation>
    <scope>NUCLEOTIDE SEQUENCE [LARGE SCALE GENOMIC DNA]</scope>
    <source>
        <strain evidence="1 2">DSM 43505</strain>
    </source>
</reference>